<comment type="similarity">
    <text evidence="2">Belongs to the ACC deaminase/D-cysteine desulfhydrase family.</text>
</comment>
<dbReference type="PANTHER" id="PTHR43780">
    <property type="entry name" value="1-AMINOCYCLOPROPANE-1-CARBOXYLATE DEAMINASE-RELATED"/>
    <property type="match status" value="1"/>
</dbReference>
<reference evidence="7 8" key="1">
    <citation type="submission" date="2016-10" db="EMBL/GenBank/DDBJ databases">
        <authorList>
            <person name="de Groot N.N."/>
        </authorList>
    </citation>
    <scope>NUCLEOTIDE SEQUENCE [LARGE SCALE GENOMIC DNA]</scope>
    <source>
        <strain evidence="7 8">DSM 21019</strain>
    </source>
</reference>
<keyword evidence="8" id="KW-1185">Reference proteome</keyword>
<sequence length="300" mass="32295">MTGSPHNPRTDRLVLSALRDFEITLDLRREDLFFPGLSGNKYRKLKYNLAQAREEGARQLLTFGGAYSNHIHATAAVGKAFGFETVGLIRGEELATQPLNPTLAEAQEMGMQLVFTSRQDYSRRHEPEYLEVLAKDYPDTYIIPEGGTNALAIKGCSEILQPGDAHYDLVCCPVGTGGTMLGLRETGMLPVWGYAALKGLSDSDASLTGPEATLRTGYHFGGYGKITEELAAFIRTVYEETGVVLDGVYTGKMLFGICADIRGGVIPPGSGILAIHTGGVQGNRGLNAGLQKKGLTLLPL</sequence>
<dbReference type="SUPFAM" id="SSF53686">
    <property type="entry name" value="Tryptophan synthase beta subunit-like PLP-dependent enzymes"/>
    <property type="match status" value="1"/>
</dbReference>
<dbReference type="Proteomes" id="UP000199534">
    <property type="component" value="Unassembled WGS sequence"/>
</dbReference>
<protein>
    <submittedName>
        <fullName evidence="7">1-aminocyclopropane-1-carboxylate deaminase</fullName>
    </submittedName>
</protein>
<proteinExistence type="inferred from homology"/>
<comment type="cofactor">
    <cofactor evidence="1">
        <name>pyridoxal 5'-phosphate</name>
        <dbReference type="ChEBI" id="CHEBI:597326"/>
    </cofactor>
</comment>
<dbReference type="PIRSF" id="PIRSF006278">
    <property type="entry name" value="ACCD_DCysDesulf"/>
    <property type="match status" value="1"/>
</dbReference>
<dbReference type="STRING" id="400055.SAMN04490243_1603"/>
<dbReference type="OrthoDB" id="9801249at2"/>
<organism evidence="7 8">
    <name type="scientific">Robiginitalea myxolifaciens</name>
    <dbReference type="NCBI Taxonomy" id="400055"/>
    <lineage>
        <taxon>Bacteria</taxon>
        <taxon>Pseudomonadati</taxon>
        <taxon>Bacteroidota</taxon>
        <taxon>Flavobacteriia</taxon>
        <taxon>Flavobacteriales</taxon>
        <taxon>Flavobacteriaceae</taxon>
        <taxon>Robiginitalea</taxon>
    </lineage>
</organism>
<dbReference type="GO" id="GO:0019148">
    <property type="term" value="F:D-cysteine desulfhydrase activity"/>
    <property type="evidence" value="ECO:0007669"/>
    <property type="project" value="TreeGrafter"/>
</dbReference>
<evidence type="ECO:0000256" key="1">
    <source>
        <dbReference type="ARBA" id="ARBA00001933"/>
    </source>
</evidence>
<evidence type="ECO:0000256" key="4">
    <source>
        <dbReference type="PIRSR" id="PIRSR006278-1"/>
    </source>
</evidence>
<evidence type="ECO:0000256" key="2">
    <source>
        <dbReference type="ARBA" id="ARBA00008639"/>
    </source>
</evidence>
<dbReference type="InterPro" id="IPR027278">
    <property type="entry name" value="ACCD_DCysDesulf"/>
</dbReference>
<dbReference type="InterPro" id="IPR036052">
    <property type="entry name" value="TrpB-like_PALP_sf"/>
</dbReference>
<accession>A0A1I6GD56</accession>
<feature type="modified residue" description="N6-(pyridoxal phosphate)lysine" evidence="5">
    <location>
        <position position="41"/>
    </location>
</feature>
<gene>
    <name evidence="7" type="ORF">SAMN04490243_1603</name>
</gene>
<feature type="domain" description="Tryptophan synthase beta chain-like PALP" evidence="6">
    <location>
        <begin position="28"/>
        <end position="183"/>
    </location>
</feature>
<evidence type="ECO:0000259" key="6">
    <source>
        <dbReference type="Pfam" id="PF00291"/>
    </source>
</evidence>
<dbReference type="PANTHER" id="PTHR43780:SF2">
    <property type="entry name" value="1-AMINOCYCLOPROPANE-1-CARBOXYLATE DEAMINASE-RELATED"/>
    <property type="match status" value="1"/>
</dbReference>
<dbReference type="AlphaFoldDB" id="A0A1I6GD56"/>
<evidence type="ECO:0000313" key="7">
    <source>
        <dbReference type="EMBL" id="SFR40078.1"/>
    </source>
</evidence>
<evidence type="ECO:0000256" key="3">
    <source>
        <dbReference type="ARBA" id="ARBA00022898"/>
    </source>
</evidence>
<evidence type="ECO:0000313" key="8">
    <source>
        <dbReference type="Proteomes" id="UP000199534"/>
    </source>
</evidence>
<name>A0A1I6GD56_9FLAO</name>
<dbReference type="Gene3D" id="3.40.50.1100">
    <property type="match status" value="2"/>
</dbReference>
<evidence type="ECO:0000256" key="5">
    <source>
        <dbReference type="PIRSR" id="PIRSR006278-2"/>
    </source>
</evidence>
<keyword evidence="3 5" id="KW-0663">Pyridoxal phosphate</keyword>
<feature type="active site" description="Nucleophile" evidence="4">
    <location>
        <position position="68"/>
    </location>
</feature>
<dbReference type="InterPro" id="IPR001926">
    <property type="entry name" value="TrpB-like_PALP"/>
</dbReference>
<dbReference type="RefSeq" id="WP_092981969.1">
    <property type="nucleotide sequence ID" value="NZ_FOYQ01000001.1"/>
</dbReference>
<dbReference type="Pfam" id="PF00291">
    <property type="entry name" value="PALP"/>
    <property type="match status" value="1"/>
</dbReference>
<dbReference type="EMBL" id="FOYQ01000001">
    <property type="protein sequence ID" value="SFR40078.1"/>
    <property type="molecule type" value="Genomic_DNA"/>
</dbReference>